<evidence type="ECO:0000313" key="1">
    <source>
        <dbReference type="EMBL" id="CAG8783483.1"/>
    </source>
</evidence>
<sequence length="114" mass="13392">MLSIIATLINEIFVIHEKAQFNKKISESIINRIASVDATIKFLKSRAKCDEKFQDLRQQKSFLRFQDSLRKIKVFAEEYEACIRDLNFNMTVVFDEQRRIDNDSLNDIITGMVK</sequence>
<dbReference type="InterPro" id="IPR036537">
    <property type="entry name" value="Adaptor_Cbl_N_dom_sf"/>
</dbReference>
<name>A0A9N9JIL0_9GLOM</name>
<dbReference type="OrthoDB" id="2429624at2759"/>
<comment type="caution">
    <text evidence="1">The sequence shown here is derived from an EMBL/GenBank/DDBJ whole genome shotgun (WGS) entry which is preliminary data.</text>
</comment>
<organism evidence="1 2">
    <name type="scientific">Dentiscutata erythropus</name>
    <dbReference type="NCBI Taxonomy" id="1348616"/>
    <lineage>
        <taxon>Eukaryota</taxon>
        <taxon>Fungi</taxon>
        <taxon>Fungi incertae sedis</taxon>
        <taxon>Mucoromycota</taxon>
        <taxon>Glomeromycotina</taxon>
        <taxon>Glomeromycetes</taxon>
        <taxon>Diversisporales</taxon>
        <taxon>Gigasporaceae</taxon>
        <taxon>Dentiscutata</taxon>
    </lineage>
</organism>
<protein>
    <submittedName>
        <fullName evidence="1">17732_t:CDS:1</fullName>
    </submittedName>
</protein>
<dbReference type="AlphaFoldDB" id="A0A9N9JIL0"/>
<reference evidence="1" key="1">
    <citation type="submission" date="2021-06" db="EMBL/GenBank/DDBJ databases">
        <authorList>
            <person name="Kallberg Y."/>
            <person name="Tangrot J."/>
            <person name="Rosling A."/>
        </authorList>
    </citation>
    <scope>NUCLEOTIDE SEQUENCE</scope>
    <source>
        <strain evidence="1">MA453B</strain>
    </source>
</reference>
<accession>A0A9N9JIL0</accession>
<feature type="non-terminal residue" evidence="1">
    <location>
        <position position="1"/>
    </location>
</feature>
<proteinExistence type="predicted"/>
<dbReference type="Gene3D" id="1.20.930.20">
    <property type="entry name" value="Adaptor protein Cbl, N-terminal domain"/>
    <property type="match status" value="1"/>
</dbReference>
<keyword evidence="2" id="KW-1185">Reference proteome</keyword>
<evidence type="ECO:0000313" key="2">
    <source>
        <dbReference type="Proteomes" id="UP000789405"/>
    </source>
</evidence>
<dbReference type="Proteomes" id="UP000789405">
    <property type="component" value="Unassembled WGS sequence"/>
</dbReference>
<dbReference type="GO" id="GO:0007166">
    <property type="term" value="P:cell surface receptor signaling pathway"/>
    <property type="evidence" value="ECO:0007669"/>
    <property type="project" value="InterPro"/>
</dbReference>
<dbReference type="EMBL" id="CAJVPY010022670">
    <property type="protein sequence ID" value="CAG8783483.1"/>
    <property type="molecule type" value="Genomic_DNA"/>
</dbReference>
<gene>
    <name evidence="1" type="ORF">DERYTH_LOCUS19939</name>
</gene>